<gene>
    <name evidence="2" type="ORF">RclHR1_01010017</name>
</gene>
<evidence type="ECO:0000313" key="2">
    <source>
        <dbReference type="EMBL" id="GBB83376.1"/>
    </source>
</evidence>
<feature type="domain" description="GDS1 winged helix" evidence="1">
    <location>
        <begin position="29"/>
        <end position="118"/>
    </location>
</feature>
<dbReference type="Proteomes" id="UP000247702">
    <property type="component" value="Unassembled WGS sequence"/>
</dbReference>
<dbReference type="InterPro" id="IPR057511">
    <property type="entry name" value="WH_GDS1"/>
</dbReference>
<sequence length="377" mass="42385">MQNISLQDNKLEVNRIVEEIYSKIQHTINSIDASDRVLVAIIKALISLNNEPSSPRQLAACIQKYGFTQLGGQTPYATVSGHISTHFSRVRNQVVPNPIIGKQPHPTIAKRSLYYFLDPDNVLRDLLDEYFSIGESLQAQLTPSSPVKSESNISTISGSQYCAETPPTTPSSVKDIDEEEDDIINKSISDDEDTKTYKTEVELPSAPHGTMDGVIGKKNVIEGINGVTPPSSPPNYLTFPQYLPEITPRNPGSPRVPLNPDVYIMKINGLEVFTTKIKTSQNIITLLRRVDNNYVDKYLLLQAGEQRPRNSDRKWITLEEAQMLAIELNIDQKLGIFLYSRLSDYFDFDLDYATISNSCCYPLAYWFQCVNPKIFAE</sequence>
<name>A0A2Z6QSS9_9GLOM</name>
<reference evidence="2 3" key="1">
    <citation type="submission" date="2017-11" db="EMBL/GenBank/DDBJ databases">
        <title>The genome of Rhizophagus clarus HR1 reveals common genetic basis of auxotrophy among arbuscular mycorrhizal fungi.</title>
        <authorList>
            <person name="Kobayashi Y."/>
        </authorList>
    </citation>
    <scope>NUCLEOTIDE SEQUENCE [LARGE SCALE GENOMIC DNA]</scope>
    <source>
        <strain evidence="2 3">HR1</strain>
    </source>
</reference>
<dbReference type="EMBL" id="BEXD01000014">
    <property type="protein sequence ID" value="GBB83376.1"/>
    <property type="molecule type" value="Genomic_DNA"/>
</dbReference>
<protein>
    <recommendedName>
        <fullName evidence="1">GDS1 winged helix domain-containing protein</fullName>
    </recommendedName>
</protein>
<keyword evidence="3" id="KW-1185">Reference proteome</keyword>
<accession>A0A2Z6QSS9</accession>
<dbReference type="Pfam" id="PF25318">
    <property type="entry name" value="WHD_GDS1"/>
    <property type="match status" value="1"/>
</dbReference>
<proteinExistence type="predicted"/>
<evidence type="ECO:0000313" key="3">
    <source>
        <dbReference type="Proteomes" id="UP000247702"/>
    </source>
</evidence>
<comment type="caution">
    <text evidence="2">The sequence shown here is derived from an EMBL/GenBank/DDBJ whole genome shotgun (WGS) entry which is preliminary data.</text>
</comment>
<organism evidence="2 3">
    <name type="scientific">Rhizophagus clarus</name>
    <dbReference type="NCBI Taxonomy" id="94130"/>
    <lineage>
        <taxon>Eukaryota</taxon>
        <taxon>Fungi</taxon>
        <taxon>Fungi incertae sedis</taxon>
        <taxon>Mucoromycota</taxon>
        <taxon>Glomeromycotina</taxon>
        <taxon>Glomeromycetes</taxon>
        <taxon>Glomerales</taxon>
        <taxon>Glomeraceae</taxon>
        <taxon>Rhizophagus</taxon>
    </lineage>
</organism>
<evidence type="ECO:0000259" key="1">
    <source>
        <dbReference type="Pfam" id="PF25318"/>
    </source>
</evidence>
<dbReference type="STRING" id="94130.A0A2Z6QSS9"/>
<dbReference type="AlphaFoldDB" id="A0A2Z6QSS9"/>